<accession>A0ABZ2LBL4</accession>
<reference evidence="1" key="1">
    <citation type="submission" date="2021-12" db="EMBL/GenBank/DDBJ databases">
        <title>Discovery of the Pendulisporaceae a myxobacterial family with distinct sporulation behavior and unique specialized metabolism.</title>
        <authorList>
            <person name="Garcia R."/>
            <person name="Popoff A."/>
            <person name="Bader C.D."/>
            <person name="Loehr J."/>
            <person name="Walesch S."/>
            <person name="Walt C."/>
            <person name="Boldt J."/>
            <person name="Bunk B."/>
            <person name="Haeckl F.J.F.P.J."/>
            <person name="Gunesch A.P."/>
            <person name="Birkelbach J."/>
            <person name="Nuebel U."/>
            <person name="Pietschmann T."/>
            <person name="Bach T."/>
            <person name="Mueller R."/>
        </authorList>
    </citation>
    <scope>NUCLEOTIDE SEQUENCE</scope>
    <source>
        <strain evidence="1">MSr11367</strain>
    </source>
</reference>
<dbReference type="Proteomes" id="UP001374803">
    <property type="component" value="Chromosome"/>
</dbReference>
<sequence>MTMYRDGLAGLSNQIVEKRAAFASLEREISPLLYSLLPAHVREAVSDCYPRAFAAVDEGNMASLVHIVGALDALLAIFEDARLEAPNLRRCPDEVPNPPSPAEEGPWLIEERPSLEFRAAVASWLKDFVPGARLERWGDFGYISKFRVEDVPLIFTTRMVFANVSGQPTFIEMILPGSANGFASALRTSIPEALPAFGVQKDRFWGAETSLSVLTDPVRRALMAMVDERPTLHVGHGLAHLTWSGPWTKDVGARAIPKAALDAVVGVRQAVAFA</sequence>
<keyword evidence="2" id="KW-1185">Reference proteome</keyword>
<evidence type="ECO:0000313" key="2">
    <source>
        <dbReference type="Proteomes" id="UP001374803"/>
    </source>
</evidence>
<proteinExistence type="predicted"/>
<dbReference type="EMBL" id="CP089983">
    <property type="protein sequence ID" value="WXB08302.1"/>
    <property type="molecule type" value="Genomic_DNA"/>
</dbReference>
<evidence type="ECO:0000313" key="1">
    <source>
        <dbReference type="EMBL" id="WXB08302.1"/>
    </source>
</evidence>
<protein>
    <submittedName>
        <fullName evidence="1">Uncharacterized protein</fullName>
    </submittedName>
</protein>
<dbReference type="RefSeq" id="WP_394837977.1">
    <property type="nucleotide sequence ID" value="NZ_CP089929.1"/>
</dbReference>
<name>A0ABZ2LBL4_9BACT</name>
<gene>
    <name evidence="1" type="ORF">LVJ94_13785</name>
</gene>
<organism evidence="1 2">
    <name type="scientific">Pendulispora rubella</name>
    <dbReference type="NCBI Taxonomy" id="2741070"/>
    <lineage>
        <taxon>Bacteria</taxon>
        <taxon>Pseudomonadati</taxon>
        <taxon>Myxococcota</taxon>
        <taxon>Myxococcia</taxon>
        <taxon>Myxococcales</taxon>
        <taxon>Sorangiineae</taxon>
        <taxon>Pendulisporaceae</taxon>
        <taxon>Pendulispora</taxon>
    </lineage>
</organism>